<dbReference type="InterPro" id="IPR019734">
    <property type="entry name" value="TPR_rpt"/>
</dbReference>
<keyword evidence="1" id="KW-0802">TPR repeat</keyword>
<proteinExistence type="predicted"/>
<accession>A0A3N0HXE0</accession>
<protein>
    <submittedName>
        <fullName evidence="2">Uncharacterized protein</fullName>
    </submittedName>
</protein>
<feature type="repeat" description="TPR" evidence="1">
    <location>
        <begin position="169"/>
        <end position="202"/>
    </location>
</feature>
<dbReference type="SUPFAM" id="SSF48452">
    <property type="entry name" value="TPR-like"/>
    <property type="match status" value="1"/>
</dbReference>
<dbReference type="InterPro" id="IPR011990">
    <property type="entry name" value="TPR-like_helical_dom_sf"/>
</dbReference>
<dbReference type="Proteomes" id="UP000276568">
    <property type="component" value="Unassembled WGS sequence"/>
</dbReference>
<reference evidence="2 3" key="1">
    <citation type="submission" date="2018-11" db="EMBL/GenBank/DDBJ databases">
        <title>Clostridium sp. nov., a member of the family Erysipelotrichaceae isolated from pig faeces.</title>
        <authorList>
            <person name="Chang Y.-H."/>
        </authorList>
    </citation>
    <scope>NUCLEOTIDE SEQUENCE [LARGE SCALE GENOMIC DNA]</scope>
    <source>
        <strain evidence="2 3">YH-panp20</strain>
    </source>
</reference>
<dbReference type="OrthoDB" id="3191381at2"/>
<name>A0A3N0HXE0_9FIRM</name>
<dbReference type="RefSeq" id="WP_128521126.1">
    <property type="nucleotide sequence ID" value="NZ_RJQC01000004.1"/>
</dbReference>
<comment type="caution">
    <text evidence="2">The sequence shown here is derived from an EMBL/GenBank/DDBJ whole genome shotgun (WGS) entry which is preliminary data.</text>
</comment>
<organism evidence="2 3">
    <name type="scientific">Absicoccus porci</name>
    <dbReference type="NCBI Taxonomy" id="2486576"/>
    <lineage>
        <taxon>Bacteria</taxon>
        <taxon>Bacillati</taxon>
        <taxon>Bacillota</taxon>
        <taxon>Erysipelotrichia</taxon>
        <taxon>Erysipelotrichales</taxon>
        <taxon>Erysipelotrichaceae</taxon>
        <taxon>Absicoccus</taxon>
    </lineage>
</organism>
<sequence>MNTTNFLILLLIIGGLVVAKTIMKSRVNRKIYQSLQNNDESSYMKTLNSFSCKMSYPAFDREFMKLTFYMKKNELEKVHDQVSFILNEMNINDSQKIAVYRQAFYYYIKRASYKDSKKILEQVKQLDKYPNVIHAMEISYDVFVEKKANHIEEIKKKLDNMQESSEGRSNLELMLGLQYAYQGNQEDAKVYFQKALDHNEDAALEQVIHDAMGKYIK</sequence>
<keyword evidence="3" id="KW-1185">Reference proteome</keyword>
<gene>
    <name evidence="2" type="ORF">EDX97_10675</name>
</gene>
<evidence type="ECO:0000313" key="3">
    <source>
        <dbReference type="Proteomes" id="UP000276568"/>
    </source>
</evidence>
<dbReference type="EMBL" id="RJQC01000004">
    <property type="protein sequence ID" value="RNM29439.1"/>
    <property type="molecule type" value="Genomic_DNA"/>
</dbReference>
<evidence type="ECO:0000256" key="1">
    <source>
        <dbReference type="PROSITE-ProRule" id="PRU00339"/>
    </source>
</evidence>
<evidence type="ECO:0000313" key="2">
    <source>
        <dbReference type="EMBL" id="RNM29439.1"/>
    </source>
</evidence>
<dbReference type="PROSITE" id="PS50005">
    <property type="entry name" value="TPR"/>
    <property type="match status" value="1"/>
</dbReference>
<dbReference type="Gene3D" id="1.25.40.10">
    <property type="entry name" value="Tetratricopeptide repeat domain"/>
    <property type="match status" value="1"/>
</dbReference>
<dbReference type="AlphaFoldDB" id="A0A3N0HXE0"/>